<dbReference type="Proteomes" id="UP001519363">
    <property type="component" value="Unassembled WGS sequence"/>
</dbReference>
<accession>A0ABS5A3Q6</accession>
<evidence type="ECO:0000313" key="1">
    <source>
        <dbReference type="EMBL" id="MBP2471214.1"/>
    </source>
</evidence>
<proteinExistence type="predicted"/>
<dbReference type="RefSeq" id="WP_086782479.1">
    <property type="nucleotide sequence ID" value="NZ_JAGIOO010000001.1"/>
</dbReference>
<evidence type="ECO:0000313" key="2">
    <source>
        <dbReference type="Proteomes" id="UP001519363"/>
    </source>
</evidence>
<keyword evidence="2" id="KW-1185">Reference proteome</keyword>
<reference evidence="1 2" key="1">
    <citation type="submission" date="2021-03" db="EMBL/GenBank/DDBJ databases">
        <title>Sequencing the genomes of 1000 actinobacteria strains.</title>
        <authorList>
            <person name="Klenk H.-P."/>
        </authorList>
    </citation>
    <scope>NUCLEOTIDE SEQUENCE [LARGE SCALE GENOMIC DNA]</scope>
    <source>
        <strain evidence="1 2">DSM 44580</strain>
    </source>
</reference>
<comment type="caution">
    <text evidence="1">The sequence shown here is derived from an EMBL/GenBank/DDBJ whole genome shotgun (WGS) entry which is preliminary data.</text>
</comment>
<dbReference type="EMBL" id="JAGIOO010000001">
    <property type="protein sequence ID" value="MBP2471214.1"/>
    <property type="molecule type" value="Genomic_DNA"/>
</dbReference>
<sequence>MWISNRIGIAQNSVQAGAVHGDVNFFAPPPGGDWPLELNAFLHHVANQVPDWVWRALRDIGCTDAAHVGELLDFYRQRVRPVWPQFWRMAVHAAGLHESVAVVQRIGEHIACSHHDHDFARFLSAALARSTPEAARIARAYRGAALERFVRDRRPEELTAYPNLLGDDLILNEVIRSKPADEIAQIVRGLKAQRGPGRNTVPRLVRRSVELAGFAGINLHDLRGAFHALGLNAEAKEVTRAISARARLRR</sequence>
<protein>
    <submittedName>
        <fullName evidence="1">Uncharacterized protein</fullName>
    </submittedName>
</protein>
<gene>
    <name evidence="1" type="ORF">JOF53_000086</name>
</gene>
<organism evidence="1 2">
    <name type="scientific">Crossiella equi</name>
    <dbReference type="NCBI Taxonomy" id="130796"/>
    <lineage>
        <taxon>Bacteria</taxon>
        <taxon>Bacillati</taxon>
        <taxon>Actinomycetota</taxon>
        <taxon>Actinomycetes</taxon>
        <taxon>Pseudonocardiales</taxon>
        <taxon>Pseudonocardiaceae</taxon>
        <taxon>Crossiella</taxon>
    </lineage>
</organism>
<name>A0ABS5A3Q6_9PSEU</name>